<keyword evidence="3" id="KW-1185">Reference proteome</keyword>
<dbReference type="InterPro" id="IPR021317">
    <property type="entry name" value="DUF2917"/>
</dbReference>
<feature type="compositionally biased region" description="Basic and acidic residues" evidence="1">
    <location>
        <begin position="15"/>
        <end position="25"/>
    </location>
</feature>
<feature type="region of interest" description="Disordered" evidence="1">
    <location>
        <begin position="1"/>
        <end position="31"/>
    </location>
</feature>
<evidence type="ECO:0000256" key="1">
    <source>
        <dbReference type="SAM" id="MobiDB-lite"/>
    </source>
</evidence>
<gene>
    <name evidence="2" type="ORF">D3870_14110</name>
</gene>
<sequence length="129" mass="14105">MRAAIHANTGSSPRYENRQPPDHTTMELNPHGSTVRLQGEQHLAMHDALGWSVRALSGTVWITQDRDPRDVVLQAGESFTLDRNGAALLTPIGRTEFRLQHACADRAACGSASGRRPWQPRSGPQAQTA</sequence>
<proteinExistence type="predicted"/>
<protein>
    <submittedName>
        <fullName evidence="2">DUF2917 domain-containing protein</fullName>
    </submittedName>
</protein>
<dbReference type="Proteomes" id="UP000285190">
    <property type="component" value="Unassembled WGS sequence"/>
</dbReference>
<dbReference type="OrthoDB" id="200037at2"/>
<evidence type="ECO:0000313" key="3">
    <source>
        <dbReference type="Proteomes" id="UP000285190"/>
    </source>
</evidence>
<accession>A0A418X3F1</accession>
<dbReference type="RefSeq" id="WP_119740045.1">
    <property type="nucleotide sequence ID" value="NZ_QYUN01000002.1"/>
</dbReference>
<name>A0A418X3F1_9BURK</name>
<evidence type="ECO:0000313" key="2">
    <source>
        <dbReference type="EMBL" id="RJG06983.1"/>
    </source>
</evidence>
<dbReference type="EMBL" id="QYUN01000002">
    <property type="protein sequence ID" value="RJG06983.1"/>
    <property type="molecule type" value="Genomic_DNA"/>
</dbReference>
<feature type="region of interest" description="Disordered" evidence="1">
    <location>
        <begin position="106"/>
        <end position="129"/>
    </location>
</feature>
<organism evidence="2 3">
    <name type="scientific">Noviherbaspirillum cavernae</name>
    <dbReference type="NCBI Taxonomy" id="2320862"/>
    <lineage>
        <taxon>Bacteria</taxon>
        <taxon>Pseudomonadati</taxon>
        <taxon>Pseudomonadota</taxon>
        <taxon>Betaproteobacteria</taxon>
        <taxon>Burkholderiales</taxon>
        <taxon>Oxalobacteraceae</taxon>
        <taxon>Noviherbaspirillum</taxon>
    </lineage>
</organism>
<dbReference type="Pfam" id="PF11142">
    <property type="entry name" value="DUF2917"/>
    <property type="match status" value="1"/>
</dbReference>
<dbReference type="AlphaFoldDB" id="A0A418X3F1"/>
<comment type="caution">
    <text evidence="2">The sequence shown here is derived from an EMBL/GenBank/DDBJ whole genome shotgun (WGS) entry which is preliminary data.</text>
</comment>
<reference evidence="2 3" key="1">
    <citation type="submission" date="2018-09" db="EMBL/GenBank/DDBJ databases">
        <authorList>
            <person name="Zhu H."/>
        </authorList>
    </citation>
    <scope>NUCLEOTIDE SEQUENCE [LARGE SCALE GENOMIC DNA]</scope>
    <source>
        <strain evidence="2 3">K2R10-39</strain>
    </source>
</reference>